<evidence type="ECO:0000313" key="14">
    <source>
        <dbReference type="Proteomes" id="UP000827724"/>
    </source>
</evidence>
<dbReference type="EMBL" id="JAIWOZ010000003">
    <property type="protein sequence ID" value="KAH6607435.1"/>
    <property type="molecule type" value="Genomic_DNA"/>
</dbReference>
<evidence type="ECO:0000256" key="2">
    <source>
        <dbReference type="ARBA" id="ARBA00010205"/>
    </source>
</evidence>
<comment type="similarity">
    <text evidence="2">Belongs to the tyrosyl-DNA phosphodiesterase family.</text>
</comment>
<keyword evidence="7" id="KW-0234">DNA repair</keyword>
<feature type="binding site" evidence="10">
    <location>
        <position position="398"/>
    </location>
    <ligand>
        <name>substrate</name>
    </ligand>
</feature>
<evidence type="ECO:0000256" key="11">
    <source>
        <dbReference type="PIRSR" id="PIRSR610347-3"/>
    </source>
</evidence>
<dbReference type="SUPFAM" id="SSF56024">
    <property type="entry name" value="Phospholipase D/nuclease"/>
    <property type="match status" value="2"/>
</dbReference>
<name>A0A9P8QL67_9HYPO</name>
<evidence type="ECO:0000256" key="7">
    <source>
        <dbReference type="ARBA" id="ARBA00023204"/>
    </source>
</evidence>
<keyword evidence="5" id="KW-0378">Hydrolase</keyword>
<reference evidence="13" key="1">
    <citation type="submission" date="2021-08" db="EMBL/GenBank/DDBJ databases">
        <title>Chromosome-Level Trichoderma cornu-damae using Hi-C Data.</title>
        <authorList>
            <person name="Kim C.S."/>
        </authorList>
    </citation>
    <scope>NUCLEOTIDE SEQUENCE</scope>
    <source>
        <strain evidence="13">KA19-0412C</strain>
    </source>
</reference>
<keyword evidence="14" id="KW-1185">Reference proteome</keyword>
<dbReference type="GO" id="GO:0017005">
    <property type="term" value="F:3'-tyrosyl-DNA phosphodiesterase activity"/>
    <property type="evidence" value="ECO:0007669"/>
    <property type="project" value="TreeGrafter"/>
</dbReference>
<evidence type="ECO:0000256" key="6">
    <source>
        <dbReference type="ARBA" id="ARBA00022839"/>
    </source>
</evidence>
<dbReference type="InterPro" id="IPR010347">
    <property type="entry name" value="Tdp1"/>
</dbReference>
<dbReference type="PANTHER" id="PTHR12415">
    <property type="entry name" value="TYROSYL-DNA PHOSPHODIESTERASE 1"/>
    <property type="match status" value="1"/>
</dbReference>
<keyword evidence="4" id="KW-0227">DNA damage</keyword>
<feature type="region of interest" description="Disordered" evidence="12">
    <location>
        <begin position="1"/>
        <end position="41"/>
    </location>
</feature>
<dbReference type="FunFam" id="3.30.870.10:FF:000038">
    <property type="entry name" value="Probable tyrosyl-DNA phosphodiesterase"/>
    <property type="match status" value="1"/>
</dbReference>
<dbReference type="Proteomes" id="UP000827724">
    <property type="component" value="Unassembled WGS sequence"/>
</dbReference>
<dbReference type="AlphaFoldDB" id="A0A9P8QL67"/>
<feature type="binding site" evidence="10">
    <location>
        <position position="146"/>
    </location>
    <ligand>
        <name>substrate</name>
    </ligand>
</feature>
<feature type="active site" description="Nucleophile" evidence="9">
    <location>
        <position position="144"/>
    </location>
</feature>
<proteinExistence type="inferred from homology"/>
<keyword evidence="3" id="KW-0540">Nuclease</keyword>
<comment type="subcellular location">
    <subcellularLocation>
        <location evidence="1">Nucleus</location>
    </subcellularLocation>
</comment>
<evidence type="ECO:0000256" key="1">
    <source>
        <dbReference type="ARBA" id="ARBA00004123"/>
    </source>
</evidence>
<keyword evidence="6" id="KW-0269">Exonuclease</keyword>
<evidence type="ECO:0000256" key="5">
    <source>
        <dbReference type="ARBA" id="ARBA00022801"/>
    </source>
</evidence>
<sequence length="525" mass="58369">MTSLPRKRQWDNGEGGETSALASLSRAISPPRKRTRPGVAERSPWRLTRIRDVPGESNRDAVALEDILGDPLLCECWQFNFLHDIAFVVGAFHEDVRLSVLLHVVHGFWKRSDLNRIILSETASQYPNVRLHCAPMPEMFGTHHSKMMILFRSDGTAQVVIHTANMMRKDWANMTNAVWISPKLPRLSEPDDLLQSGQALPAGSGPRFKADLLAYLTHYDLFSVTCKPLVDRLTGFDFSGVRAALVASVPGKHDFRDECEPAWGWAALRRCLQGVPVEPGESDIVVQVSSIATLGAKEDWLQKTLFDSLATSSTQGAKRPSFKIVFPTADEIRNSLDGYASGHSIHAKIKSSQHIRQLHYLQPMLHHWANDSAHGAELEEDAPIRGDSGRNRAAPHVKTYIRFNHNKSIDWAMLTSANMSKQAWGETLRSTTGEVRIASWEVGVLVWPGLLLGDAGVMTSSFQSDTPDSSPFTEEQRPVIGLRMPYSMPLQAYGKGEVPWAATAAHSEPDWKGFMWTYPSSDSAN</sequence>
<dbReference type="CDD" id="cd09194">
    <property type="entry name" value="PLDc_yTdp1_1"/>
    <property type="match status" value="1"/>
</dbReference>
<evidence type="ECO:0000256" key="3">
    <source>
        <dbReference type="ARBA" id="ARBA00022722"/>
    </source>
</evidence>
<feature type="active site" description="Proton donor/acceptor" evidence="9">
    <location>
        <position position="396"/>
    </location>
</feature>
<evidence type="ECO:0000256" key="8">
    <source>
        <dbReference type="ARBA" id="ARBA00023242"/>
    </source>
</evidence>
<dbReference type="GO" id="GO:0003697">
    <property type="term" value="F:single-stranded DNA binding"/>
    <property type="evidence" value="ECO:0007669"/>
    <property type="project" value="TreeGrafter"/>
</dbReference>
<evidence type="ECO:0000256" key="4">
    <source>
        <dbReference type="ARBA" id="ARBA00022763"/>
    </source>
</evidence>
<comment type="caution">
    <text evidence="13">The sequence shown here is derived from an EMBL/GenBank/DDBJ whole genome shotgun (WGS) entry which is preliminary data.</text>
</comment>
<dbReference type="GO" id="GO:0003690">
    <property type="term" value="F:double-stranded DNA binding"/>
    <property type="evidence" value="ECO:0007669"/>
    <property type="project" value="TreeGrafter"/>
</dbReference>
<dbReference type="PANTHER" id="PTHR12415:SF0">
    <property type="entry name" value="TYROSYL-DNA PHOSPHODIESTERASE 1"/>
    <property type="match status" value="1"/>
</dbReference>
<dbReference type="GO" id="GO:0006281">
    <property type="term" value="P:DNA repair"/>
    <property type="evidence" value="ECO:0007669"/>
    <property type="project" value="UniProtKB-KW"/>
</dbReference>
<dbReference type="OrthoDB" id="47785at2759"/>
<dbReference type="GO" id="GO:0005634">
    <property type="term" value="C:nucleus"/>
    <property type="evidence" value="ECO:0007669"/>
    <property type="project" value="UniProtKB-SubCell"/>
</dbReference>
<keyword evidence="8" id="KW-0539">Nucleus</keyword>
<evidence type="ECO:0000256" key="10">
    <source>
        <dbReference type="PIRSR" id="PIRSR610347-2"/>
    </source>
</evidence>
<evidence type="ECO:0000256" key="12">
    <source>
        <dbReference type="SAM" id="MobiDB-lite"/>
    </source>
</evidence>
<accession>A0A9P8QL67</accession>
<feature type="site" description="Interaction with DNA" evidence="11">
    <location>
        <position position="420"/>
    </location>
</feature>
<protein>
    <submittedName>
        <fullName evidence="13">Tyrosyl-DNA phosphodiesterase 1</fullName>
    </submittedName>
</protein>
<dbReference type="GO" id="GO:0004527">
    <property type="term" value="F:exonuclease activity"/>
    <property type="evidence" value="ECO:0007669"/>
    <property type="project" value="UniProtKB-KW"/>
</dbReference>
<evidence type="ECO:0000256" key="9">
    <source>
        <dbReference type="PIRSR" id="PIRSR610347-1"/>
    </source>
</evidence>
<dbReference type="Pfam" id="PF06087">
    <property type="entry name" value="Tyr-DNA_phospho"/>
    <property type="match status" value="1"/>
</dbReference>
<organism evidence="13 14">
    <name type="scientific">Trichoderma cornu-damae</name>
    <dbReference type="NCBI Taxonomy" id="654480"/>
    <lineage>
        <taxon>Eukaryota</taxon>
        <taxon>Fungi</taxon>
        <taxon>Dikarya</taxon>
        <taxon>Ascomycota</taxon>
        <taxon>Pezizomycotina</taxon>
        <taxon>Sordariomycetes</taxon>
        <taxon>Hypocreomycetidae</taxon>
        <taxon>Hypocreales</taxon>
        <taxon>Hypocreaceae</taxon>
        <taxon>Trichoderma</taxon>
    </lineage>
</organism>
<dbReference type="Gene3D" id="3.30.870.10">
    <property type="entry name" value="Endonuclease Chain A"/>
    <property type="match status" value="2"/>
</dbReference>
<evidence type="ECO:0000313" key="13">
    <source>
        <dbReference type="EMBL" id="KAH6607435.1"/>
    </source>
</evidence>
<gene>
    <name evidence="13" type="ORF">Trco_003748</name>
</gene>